<keyword evidence="2" id="KW-1185">Reference proteome</keyword>
<comment type="caution">
    <text evidence="1">The sequence shown here is derived from an EMBL/GenBank/DDBJ whole genome shotgun (WGS) entry which is preliminary data.</text>
</comment>
<name>A0ABD0KPR7_9CAEN</name>
<dbReference type="Proteomes" id="UP001519460">
    <property type="component" value="Unassembled WGS sequence"/>
</dbReference>
<organism evidence="1 2">
    <name type="scientific">Batillaria attramentaria</name>
    <dbReference type="NCBI Taxonomy" id="370345"/>
    <lineage>
        <taxon>Eukaryota</taxon>
        <taxon>Metazoa</taxon>
        <taxon>Spiralia</taxon>
        <taxon>Lophotrochozoa</taxon>
        <taxon>Mollusca</taxon>
        <taxon>Gastropoda</taxon>
        <taxon>Caenogastropoda</taxon>
        <taxon>Sorbeoconcha</taxon>
        <taxon>Cerithioidea</taxon>
        <taxon>Batillariidae</taxon>
        <taxon>Batillaria</taxon>
    </lineage>
</organism>
<dbReference type="AlphaFoldDB" id="A0ABD0KPR7"/>
<sequence length="162" mass="17811">MPKDGIGEQQWLQRLRAFAAGTFTFKKGQHPPKNSKWAKMLQKISDCPSQKAGSMKRDLFGNEIKCTCSFHPKEKNPHQPLLPTLGGTDVSVDMDNIHVGVGGGRWCGRPVSWCLFVCFATAVKQLSPSCYCFLFCGWGGGGGGDAFFVYVNTVLLMMVTEI</sequence>
<proteinExistence type="predicted"/>
<evidence type="ECO:0000313" key="2">
    <source>
        <dbReference type="Proteomes" id="UP001519460"/>
    </source>
</evidence>
<evidence type="ECO:0000313" key="1">
    <source>
        <dbReference type="EMBL" id="KAK7489182.1"/>
    </source>
</evidence>
<dbReference type="EMBL" id="JACVVK020000141">
    <property type="protein sequence ID" value="KAK7489182.1"/>
    <property type="molecule type" value="Genomic_DNA"/>
</dbReference>
<gene>
    <name evidence="1" type="ORF">BaRGS_00019560</name>
</gene>
<protein>
    <submittedName>
        <fullName evidence="1">Uncharacterized protein</fullName>
    </submittedName>
</protein>
<accession>A0ABD0KPR7</accession>
<reference evidence="1 2" key="1">
    <citation type="journal article" date="2023" name="Sci. Data">
        <title>Genome assembly of the Korean intertidal mud-creeper Batillaria attramentaria.</title>
        <authorList>
            <person name="Patra A.K."/>
            <person name="Ho P.T."/>
            <person name="Jun S."/>
            <person name="Lee S.J."/>
            <person name="Kim Y."/>
            <person name="Won Y.J."/>
        </authorList>
    </citation>
    <scope>NUCLEOTIDE SEQUENCE [LARGE SCALE GENOMIC DNA]</scope>
    <source>
        <strain evidence="1">Wonlab-2016</strain>
    </source>
</reference>